<dbReference type="EMBL" id="JAAKGT010000004">
    <property type="protein sequence ID" value="NGM50239.1"/>
    <property type="molecule type" value="Genomic_DNA"/>
</dbReference>
<comment type="similarity">
    <text evidence="2">Belongs to the NAD(P)-dependent epimerase/dehydratase family.</text>
</comment>
<name>A0A6G4QXR2_9CAUL</name>
<dbReference type="PANTHER" id="PTHR43000">
    <property type="entry name" value="DTDP-D-GLUCOSE 4,6-DEHYDRATASE-RELATED"/>
    <property type="match status" value="1"/>
</dbReference>
<feature type="domain" description="NAD-dependent epimerase/dehydratase" evidence="3">
    <location>
        <begin position="10"/>
        <end position="228"/>
    </location>
</feature>
<dbReference type="SUPFAM" id="SSF51735">
    <property type="entry name" value="NAD(P)-binding Rossmann-fold domains"/>
    <property type="match status" value="1"/>
</dbReference>
<dbReference type="Gene3D" id="3.40.50.720">
    <property type="entry name" value="NAD(P)-binding Rossmann-like Domain"/>
    <property type="match status" value="1"/>
</dbReference>
<dbReference type="InterPro" id="IPR036291">
    <property type="entry name" value="NAD(P)-bd_dom_sf"/>
</dbReference>
<dbReference type="RefSeq" id="WP_165258801.1">
    <property type="nucleotide sequence ID" value="NZ_JAAKGT010000004.1"/>
</dbReference>
<gene>
    <name evidence="4" type="ORF">G5B46_11525</name>
</gene>
<dbReference type="PROSITE" id="PS00061">
    <property type="entry name" value="ADH_SHORT"/>
    <property type="match status" value="1"/>
</dbReference>
<evidence type="ECO:0000256" key="1">
    <source>
        <dbReference type="ARBA" id="ARBA00005125"/>
    </source>
</evidence>
<protein>
    <submittedName>
        <fullName evidence="4">NAD-dependent epimerase/dehydratase family protein</fullName>
    </submittedName>
</protein>
<dbReference type="InterPro" id="IPR001509">
    <property type="entry name" value="Epimerase_deHydtase"/>
</dbReference>
<evidence type="ECO:0000259" key="3">
    <source>
        <dbReference type="Pfam" id="PF01370"/>
    </source>
</evidence>
<proteinExistence type="inferred from homology"/>
<organism evidence="4">
    <name type="scientific">Caulobacter sp. 602-2</name>
    <dbReference type="NCBI Taxonomy" id="2710887"/>
    <lineage>
        <taxon>Bacteria</taxon>
        <taxon>Pseudomonadati</taxon>
        <taxon>Pseudomonadota</taxon>
        <taxon>Alphaproteobacteria</taxon>
        <taxon>Caulobacterales</taxon>
        <taxon>Caulobacteraceae</taxon>
        <taxon>Caulobacter</taxon>
    </lineage>
</organism>
<comment type="caution">
    <text evidence="4">The sequence shown here is derived from an EMBL/GenBank/DDBJ whole genome shotgun (WGS) entry which is preliminary data.</text>
</comment>
<sequence>MASRSDPGSVLVVGGESFTGRVLVGRLRALGVETFVSSRSGEDGAIAADLLDPASLARAVEIARPDVVVNLAGYSFAGGRDYPAVYAANVVGVANLLQALEDRPPRLTIIPSSASIYAPAQDGAVVGEDHPVAPGNHYAASKAGVEHMCRVAGRTLPIQVVRPFNYTGPGQDERFLTPKIVGAFARGATSITLGELDLYRDISSVDDTCEAYVRLIMKAEPSEPLNICSGRRVHLASLVEILKKISGRDMAVVRDQALIRSGEPKSITGDRRRLEASIGGWDLQTIESLLERMYRSAVSNAALT</sequence>
<evidence type="ECO:0000313" key="4">
    <source>
        <dbReference type="EMBL" id="NGM50239.1"/>
    </source>
</evidence>
<accession>A0A6G4QXR2</accession>
<dbReference type="Gene3D" id="3.90.25.10">
    <property type="entry name" value="UDP-galactose 4-epimerase, domain 1"/>
    <property type="match status" value="1"/>
</dbReference>
<dbReference type="AlphaFoldDB" id="A0A6G4QXR2"/>
<dbReference type="InterPro" id="IPR020904">
    <property type="entry name" value="Sc_DH/Rdtase_CS"/>
</dbReference>
<reference evidence="4" key="1">
    <citation type="submission" date="2020-02" db="EMBL/GenBank/DDBJ databases">
        <authorList>
            <person name="Gao J."/>
            <person name="Sun J."/>
        </authorList>
    </citation>
    <scope>NUCLEOTIDE SEQUENCE</scope>
    <source>
        <strain evidence="4">602-2</strain>
    </source>
</reference>
<evidence type="ECO:0000256" key="2">
    <source>
        <dbReference type="ARBA" id="ARBA00007637"/>
    </source>
</evidence>
<comment type="pathway">
    <text evidence="1">Bacterial outer membrane biogenesis; LPS O-antigen biosynthesis.</text>
</comment>
<dbReference type="Pfam" id="PF01370">
    <property type="entry name" value="Epimerase"/>
    <property type="match status" value="1"/>
</dbReference>